<dbReference type="InterPro" id="IPR051385">
    <property type="entry name" value="Ceramide-binding_SVF1"/>
</dbReference>
<feature type="chain" id="PRO_5030106700" evidence="1">
    <location>
        <begin position="25"/>
        <end position="371"/>
    </location>
</feature>
<dbReference type="PANTHER" id="PTHR47107">
    <property type="entry name" value="SVF1-LIKE PROTEIN YDR222W-RELATED"/>
    <property type="match status" value="1"/>
</dbReference>
<reference evidence="3 4" key="1">
    <citation type="submission" date="2019-06" db="EMBL/GenBank/DDBJ databases">
        <title>Persicimonas caeni gen. nov., sp. nov., a predatory bacterium isolated from solar saltern.</title>
        <authorList>
            <person name="Wang S."/>
        </authorList>
    </citation>
    <scope>NUCLEOTIDE SEQUENCE [LARGE SCALE GENOMIC DNA]</scope>
    <source>
        <strain evidence="3 4">YN101</strain>
    </source>
</reference>
<dbReference type="AlphaFoldDB" id="A0A4Y6PYM7"/>
<protein>
    <submittedName>
        <fullName evidence="3">Carotenoid 1,2-hydratase</fullName>
    </submittedName>
</protein>
<gene>
    <name evidence="3" type="ORF">FIV42_19465</name>
</gene>
<keyword evidence="4" id="KW-1185">Reference proteome</keyword>
<dbReference type="InterPro" id="IPR033394">
    <property type="entry name" value="Svf1-like_C"/>
</dbReference>
<dbReference type="SUPFAM" id="SSF159245">
    <property type="entry name" value="AttH-like"/>
    <property type="match status" value="1"/>
</dbReference>
<dbReference type="GO" id="GO:0005737">
    <property type="term" value="C:cytoplasm"/>
    <property type="evidence" value="ECO:0007669"/>
    <property type="project" value="TreeGrafter"/>
</dbReference>
<proteinExistence type="predicted"/>
<evidence type="ECO:0000313" key="4">
    <source>
        <dbReference type="Proteomes" id="UP000315995"/>
    </source>
</evidence>
<accession>A0A4Y6PYM7</accession>
<evidence type="ECO:0000259" key="2">
    <source>
        <dbReference type="Pfam" id="PF17187"/>
    </source>
</evidence>
<dbReference type="Proteomes" id="UP000315995">
    <property type="component" value="Chromosome"/>
</dbReference>
<dbReference type="OrthoDB" id="5491608at2"/>
<feature type="signal peptide" evidence="1">
    <location>
        <begin position="1"/>
        <end position="24"/>
    </location>
</feature>
<evidence type="ECO:0000256" key="1">
    <source>
        <dbReference type="SAM" id="SignalP"/>
    </source>
</evidence>
<dbReference type="PANTHER" id="PTHR47107:SF1">
    <property type="entry name" value="CERAMIDE-BINDING PROTEIN SVF1-RELATED"/>
    <property type="match status" value="1"/>
</dbReference>
<keyword evidence="1" id="KW-0732">Signal</keyword>
<dbReference type="EMBL" id="CP041186">
    <property type="protein sequence ID" value="QDG52845.1"/>
    <property type="molecule type" value="Genomic_DNA"/>
</dbReference>
<dbReference type="Pfam" id="PF17187">
    <property type="entry name" value="Svf1_C"/>
    <property type="match status" value="1"/>
</dbReference>
<organism evidence="3 4">
    <name type="scientific">Persicimonas caeni</name>
    <dbReference type="NCBI Taxonomy" id="2292766"/>
    <lineage>
        <taxon>Bacteria</taxon>
        <taxon>Deltaproteobacteria</taxon>
        <taxon>Bradymonadales</taxon>
        <taxon>Bradymonadaceae</taxon>
        <taxon>Persicimonas</taxon>
    </lineage>
</organism>
<feature type="domain" description="Svf1-like C-terminal" evidence="2">
    <location>
        <begin position="226"/>
        <end position="360"/>
    </location>
</feature>
<evidence type="ECO:0000313" key="3">
    <source>
        <dbReference type="EMBL" id="QDG52845.1"/>
    </source>
</evidence>
<accession>A0A5B8YAS5</accession>
<name>A0A4Y6PYM7_PERCE</name>
<dbReference type="InterPro" id="IPR023374">
    <property type="entry name" value="AttH-like_dom_sf"/>
</dbReference>
<sequence>MTKPLKHIVLFVASLALGATVVLATGISTASAQTQGWSKGKSSSTPSVSDMIPKMSSDEAYTERYTFAVDLDGGGHIGVDWTVSNLGWGDGQGGAAVRVRLPGHDKYKFKEKADDDEWSYSSKKFDIDIADTRVRARGKNTFVVTHKGDDVSFKLLFKNTTPMWKPGSGEIKVKDGYYKFNMLAPRANVTGEVTIGGKTIKVKGTKKGYADHVATNIAPFDFAKRFSRFRTYNNDVFVMWREIKLHSDYGSRSYTWAVVGYKDKIVFSDPDATIRFARMRKDPKGGYKFPMAIQIDGKDGKDSIKLVMRGKSFKRIDLLENYGAAAKMVASTVSNPYRYDVKCKYTLQMTIQGAKAQVSGNSHFVMDYINE</sequence>
<dbReference type="Gene3D" id="2.40.370.10">
    <property type="entry name" value="AttH-like domain"/>
    <property type="match status" value="1"/>
</dbReference>